<dbReference type="AlphaFoldDB" id="A0A6J4TZR1"/>
<reference evidence="1" key="1">
    <citation type="submission" date="2020-02" db="EMBL/GenBank/DDBJ databases">
        <authorList>
            <person name="Meier V. D."/>
        </authorList>
    </citation>
    <scope>NUCLEOTIDE SEQUENCE</scope>
    <source>
        <strain evidence="1">AVDCRST_MAG05</strain>
    </source>
</reference>
<protein>
    <submittedName>
        <fullName evidence="1">Uncharacterized protein</fullName>
    </submittedName>
</protein>
<name>A0A6J4TZR1_9ACTN</name>
<gene>
    <name evidence="1" type="ORF">AVDCRST_MAG05-4937</name>
</gene>
<organism evidence="1">
    <name type="scientific">uncultured Rubrobacteraceae bacterium</name>
    <dbReference type="NCBI Taxonomy" id="349277"/>
    <lineage>
        <taxon>Bacteria</taxon>
        <taxon>Bacillati</taxon>
        <taxon>Actinomycetota</taxon>
        <taxon>Rubrobacteria</taxon>
        <taxon>Rubrobacterales</taxon>
        <taxon>Rubrobacteraceae</taxon>
        <taxon>environmental samples</taxon>
    </lineage>
</organism>
<sequence length="92" mass="10246">MRWFVATPNAGASNTPWPGENTVALPAHATFEAAFLGIALPLVLERRGPASPHCVVFVFFFGFDRGFLWHRIWGSRQVGAKLFEDVMGDKKQ</sequence>
<proteinExistence type="predicted"/>
<evidence type="ECO:0000313" key="1">
    <source>
        <dbReference type="EMBL" id="CAA9536622.1"/>
    </source>
</evidence>
<dbReference type="EMBL" id="CADCVM010000527">
    <property type="protein sequence ID" value="CAA9536622.1"/>
    <property type="molecule type" value="Genomic_DNA"/>
</dbReference>
<accession>A0A6J4TZR1</accession>